<keyword evidence="2" id="KW-0472">Membrane</keyword>
<evidence type="ECO:0000313" key="4">
    <source>
        <dbReference type="Proteomes" id="UP000265663"/>
    </source>
</evidence>
<keyword evidence="4" id="KW-1185">Reference proteome</keyword>
<protein>
    <submittedName>
        <fullName evidence="3">Uncharacterized protein</fullName>
    </submittedName>
</protein>
<dbReference type="Proteomes" id="UP000265663">
    <property type="component" value="Unassembled WGS sequence"/>
</dbReference>
<feature type="transmembrane region" description="Helical" evidence="2">
    <location>
        <begin position="167"/>
        <end position="188"/>
    </location>
</feature>
<name>A0A3M7MGJ5_9PLEO</name>
<evidence type="ECO:0000256" key="1">
    <source>
        <dbReference type="SAM" id="MobiDB-lite"/>
    </source>
</evidence>
<feature type="transmembrane region" description="Helical" evidence="2">
    <location>
        <begin position="321"/>
        <end position="342"/>
    </location>
</feature>
<dbReference type="EMBL" id="KE747841">
    <property type="protein sequence ID" value="RMZ73646.1"/>
    <property type="molecule type" value="Genomic_DNA"/>
</dbReference>
<feature type="transmembrane region" description="Helical" evidence="2">
    <location>
        <begin position="141"/>
        <end position="160"/>
    </location>
</feature>
<evidence type="ECO:0000313" key="3">
    <source>
        <dbReference type="EMBL" id="RMZ73646.1"/>
    </source>
</evidence>
<proteinExistence type="predicted"/>
<dbReference type="OrthoDB" id="3685345at2759"/>
<gene>
    <name evidence="3" type="ORF">GMOD_00009391</name>
</gene>
<dbReference type="AlphaFoldDB" id="A0A3M7MGJ5"/>
<keyword evidence="2" id="KW-1133">Transmembrane helix</keyword>
<feature type="transmembrane region" description="Helical" evidence="2">
    <location>
        <begin position="396"/>
        <end position="419"/>
    </location>
</feature>
<accession>A0A3M7MGJ5</accession>
<keyword evidence="2" id="KW-0812">Transmembrane</keyword>
<evidence type="ECO:0000256" key="2">
    <source>
        <dbReference type="SAM" id="Phobius"/>
    </source>
</evidence>
<sequence>MSIHLNNHGSTASLPPIPTTQPSVGLHKGQTPPAATNASSIVLHHICLAVRTAKTAMAPVLEQDPPHKERAPIPIWSVVDWQLTALICLPPILFWGNLWRLENYPMTGTLPCPCQDPSEVHNVSSSCPIDKHLLETPTQPLWLFAYTFWCLALVVSLIAYRNRPERLLRVTFWLQFLITVAIRCLSTFSGRTTQVYDYLIPPADNDNSQVLLSWNSYSIFKAGWIWPIIECPAWSSTYLGFYEDYYYQESTRMVYDRFGRPVWVFTSENTEERPRGFNHYAPNFLPWRDIVVRLSYYHVIDNAIHILWLRYDNTDAPYTTYINNSEFLTLALFVTLVAYTYARMRTHVYFDDDDDGILIDIKSPIPLPTPSVSRDLLTLRPWHQAFRTASTDRCGAMFCCLVSCFIWLDGFLMQVYFAVTGKGPALSPFESLCIELVESHGKGETASDVCTKLKDFVRKRRIGSVSRY</sequence>
<feature type="region of interest" description="Disordered" evidence="1">
    <location>
        <begin position="1"/>
        <end position="32"/>
    </location>
</feature>
<organism evidence="3 4">
    <name type="scientific">Pyrenophora seminiperda CCB06</name>
    <dbReference type="NCBI Taxonomy" id="1302712"/>
    <lineage>
        <taxon>Eukaryota</taxon>
        <taxon>Fungi</taxon>
        <taxon>Dikarya</taxon>
        <taxon>Ascomycota</taxon>
        <taxon>Pezizomycotina</taxon>
        <taxon>Dothideomycetes</taxon>
        <taxon>Pleosporomycetidae</taxon>
        <taxon>Pleosporales</taxon>
        <taxon>Pleosporineae</taxon>
        <taxon>Pleosporaceae</taxon>
        <taxon>Pyrenophora</taxon>
    </lineage>
</organism>
<reference evidence="3 4" key="1">
    <citation type="journal article" date="2014" name="PLoS ONE">
        <title>De novo Genome Assembly of the Fungal Plant Pathogen Pyrenophora semeniperda.</title>
        <authorList>
            <person name="Soliai M.M."/>
            <person name="Meyer S.E."/>
            <person name="Udall J.A."/>
            <person name="Elzinga D.E."/>
            <person name="Hermansen R.A."/>
            <person name="Bodily P.M."/>
            <person name="Hart A.A."/>
            <person name="Coleman C.E."/>
        </authorList>
    </citation>
    <scope>NUCLEOTIDE SEQUENCE [LARGE SCALE GENOMIC DNA]</scope>
    <source>
        <strain evidence="3 4">CCB06</strain>
        <tissue evidence="3">Mycelium</tissue>
    </source>
</reference>
<feature type="compositionally biased region" description="Polar residues" evidence="1">
    <location>
        <begin position="1"/>
        <end position="13"/>
    </location>
</feature>